<evidence type="ECO:0000256" key="6">
    <source>
        <dbReference type="SAM" id="MobiDB-lite"/>
    </source>
</evidence>
<comment type="subcellular location">
    <subcellularLocation>
        <location evidence="1">Nucleus</location>
    </subcellularLocation>
</comment>
<gene>
    <name evidence="8" type="ORF">PG997_013642</name>
</gene>
<feature type="compositionally biased region" description="Basic and acidic residues" evidence="6">
    <location>
        <begin position="90"/>
        <end position="102"/>
    </location>
</feature>
<evidence type="ECO:0000313" key="8">
    <source>
        <dbReference type="EMBL" id="KAK8066895.1"/>
    </source>
</evidence>
<keyword evidence="3" id="KW-0805">Transcription regulation</keyword>
<dbReference type="CDD" id="cd08048">
    <property type="entry name" value="HFD_TAF11"/>
    <property type="match status" value="1"/>
</dbReference>
<dbReference type="PANTHER" id="PTHR13218:SF8">
    <property type="entry name" value="TRANSCRIPTION INITIATION FACTOR TFIID SUBUNIT 11"/>
    <property type="match status" value="1"/>
</dbReference>
<accession>A0ABR1V6S1</accession>
<proteinExistence type="inferred from homology"/>
<sequence length="507" mass="54573">MASPPPSYTPAGSPPHAAHSQLPSKKRPAGAPELSSAKRRKASTMSITSATSAHPLRQTSFPPDDIDTMSLVSGSQVSAAPAKKKRGRKSKAERAREAEEAARGGSPSVAGGAAASVVSTGSGNHKQGGGGGGGGGGDEEGDGGRDDGGVGAFDIPENMASKAAARSKEQVKEDERLRALLKQRMTDDQFHRYEVWHQSKITLANIRKYINSVTSQSVQPSIPQAMQVVCKLFVGDIVEEARRVQEEWIQAGEKQTDLPDEVEKKEDIGEESKYRRQAPLRPDHLQEAYRRWKKSNGGGGSGGSLMIWNQQTRNGSERFGPRLLFDTTEADSHSQHDHQASPPVLELRAAVTYTDARDSAPRTVNATQNPAALPRPFDPALPFDFGVVYGEVKNGSLVEYTFSVTATDGSGSVFIDGEFTLMAAPAGQPKKIRGSPYPVCDLVEDDGVKANSDPLLGADAYLLEMRQSALWVAVDISKLVEDVSLSLSLPFYIITLFEINTNNNRYD</sequence>
<feature type="compositionally biased region" description="Basic and acidic residues" evidence="6">
    <location>
        <begin position="254"/>
        <end position="274"/>
    </location>
</feature>
<dbReference type="Proteomes" id="UP001433268">
    <property type="component" value="Unassembled WGS sequence"/>
</dbReference>
<dbReference type="InterPro" id="IPR006809">
    <property type="entry name" value="TAFII28_dom"/>
</dbReference>
<dbReference type="GeneID" id="92051016"/>
<dbReference type="InterPro" id="IPR009072">
    <property type="entry name" value="Histone-fold"/>
</dbReference>
<name>A0ABR1V6S1_9PEZI</name>
<evidence type="ECO:0000256" key="4">
    <source>
        <dbReference type="ARBA" id="ARBA00023163"/>
    </source>
</evidence>
<evidence type="ECO:0000256" key="1">
    <source>
        <dbReference type="ARBA" id="ARBA00004123"/>
    </source>
</evidence>
<feature type="compositionally biased region" description="Low complexity" evidence="6">
    <location>
        <begin position="43"/>
        <end position="53"/>
    </location>
</feature>
<feature type="domain" description="TAFII28-like protein" evidence="7">
    <location>
        <begin position="181"/>
        <end position="291"/>
    </location>
</feature>
<reference evidence="8 9" key="1">
    <citation type="submission" date="2023-01" db="EMBL/GenBank/DDBJ databases">
        <title>Analysis of 21 Apiospora genomes using comparative genomics revels a genus with tremendous synthesis potential of carbohydrate active enzymes and secondary metabolites.</title>
        <authorList>
            <person name="Sorensen T."/>
        </authorList>
    </citation>
    <scope>NUCLEOTIDE SEQUENCE [LARGE SCALE GENOMIC DNA]</scope>
    <source>
        <strain evidence="8 9">CBS 114990</strain>
    </source>
</reference>
<feature type="compositionally biased region" description="Low complexity" evidence="6">
    <location>
        <begin position="103"/>
        <end position="123"/>
    </location>
</feature>
<dbReference type="SUPFAM" id="SSF47113">
    <property type="entry name" value="Histone-fold"/>
    <property type="match status" value="1"/>
</dbReference>
<comment type="similarity">
    <text evidence="2">Belongs to the TAF11 family.</text>
</comment>
<dbReference type="RefSeq" id="XP_066663648.1">
    <property type="nucleotide sequence ID" value="XM_066817956.1"/>
</dbReference>
<dbReference type="InterPro" id="IPR045127">
    <property type="entry name" value="TAF11-like"/>
</dbReference>
<evidence type="ECO:0000256" key="3">
    <source>
        <dbReference type="ARBA" id="ARBA00023015"/>
    </source>
</evidence>
<protein>
    <recommendedName>
        <fullName evidence="7">TAFII28-like protein domain-containing protein</fullName>
    </recommendedName>
</protein>
<feature type="region of interest" description="Disordered" evidence="6">
    <location>
        <begin position="1"/>
        <end position="154"/>
    </location>
</feature>
<comment type="caution">
    <text evidence="8">The sequence shown here is derived from an EMBL/GenBank/DDBJ whole genome shotgun (WGS) entry which is preliminary data.</text>
</comment>
<feature type="region of interest" description="Disordered" evidence="6">
    <location>
        <begin position="252"/>
        <end position="281"/>
    </location>
</feature>
<keyword evidence="5" id="KW-0539">Nucleus</keyword>
<organism evidence="8 9">
    <name type="scientific">Apiospora hydei</name>
    <dbReference type="NCBI Taxonomy" id="1337664"/>
    <lineage>
        <taxon>Eukaryota</taxon>
        <taxon>Fungi</taxon>
        <taxon>Dikarya</taxon>
        <taxon>Ascomycota</taxon>
        <taxon>Pezizomycotina</taxon>
        <taxon>Sordariomycetes</taxon>
        <taxon>Xylariomycetidae</taxon>
        <taxon>Amphisphaeriales</taxon>
        <taxon>Apiosporaceae</taxon>
        <taxon>Apiospora</taxon>
    </lineage>
</organism>
<keyword evidence="9" id="KW-1185">Reference proteome</keyword>
<evidence type="ECO:0000256" key="5">
    <source>
        <dbReference type="ARBA" id="ARBA00023242"/>
    </source>
</evidence>
<dbReference type="EMBL" id="JAQQWN010000009">
    <property type="protein sequence ID" value="KAK8066895.1"/>
    <property type="molecule type" value="Genomic_DNA"/>
</dbReference>
<dbReference type="Pfam" id="PF04719">
    <property type="entry name" value="TAFII28"/>
    <property type="match status" value="1"/>
</dbReference>
<evidence type="ECO:0000259" key="7">
    <source>
        <dbReference type="Pfam" id="PF04719"/>
    </source>
</evidence>
<evidence type="ECO:0000313" key="9">
    <source>
        <dbReference type="Proteomes" id="UP001433268"/>
    </source>
</evidence>
<feature type="compositionally biased region" description="Gly residues" evidence="6">
    <location>
        <begin position="126"/>
        <end position="136"/>
    </location>
</feature>
<dbReference type="PANTHER" id="PTHR13218">
    <property type="entry name" value="TRANSCRIPTION INITIATION FACTOR TFIID SUBUNIT 11-RELATED"/>
    <property type="match status" value="1"/>
</dbReference>
<evidence type="ECO:0000256" key="2">
    <source>
        <dbReference type="ARBA" id="ARBA00009788"/>
    </source>
</evidence>
<dbReference type="Gene3D" id="1.10.20.10">
    <property type="entry name" value="Histone, subunit A"/>
    <property type="match status" value="1"/>
</dbReference>
<keyword evidence="4" id="KW-0804">Transcription</keyword>